<dbReference type="EMBL" id="JANAKD010001130">
    <property type="protein sequence ID" value="KAJ3483005.1"/>
    <property type="molecule type" value="Genomic_DNA"/>
</dbReference>
<proteinExistence type="predicted"/>
<name>A0ACC1QQ38_9HYPO</name>
<evidence type="ECO:0000313" key="1">
    <source>
        <dbReference type="EMBL" id="KAJ3483005.1"/>
    </source>
</evidence>
<reference evidence="1" key="1">
    <citation type="submission" date="2022-07" db="EMBL/GenBank/DDBJ databases">
        <title>Genome Sequence of Lecanicillium saksenae.</title>
        <authorList>
            <person name="Buettner E."/>
        </authorList>
    </citation>
    <scope>NUCLEOTIDE SEQUENCE</scope>
    <source>
        <strain evidence="1">VT-O1</strain>
    </source>
</reference>
<gene>
    <name evidence="1" type="ORF">NLG97_g7415</name>
</gene>
<keyword evidence="2" id="KW-1185">Reference proteome</keyword>
<evidence type="ECO:0000313" key="2">
    <source>
        <dbReference type="Proteomes" id="UP001148737"/>
    </source>
</evidence>
<dbReference type="Proteomes" id="UP001148737">
    <property type="component" value="Unassembled WGS sequence"/>
</dbReference>
<organism evidence="1 2">
    <name type="scientific">Lecanicillium saksenae</name>
    <dbReference type="NCBI Taxonomy" id="468837"/>
    <lineage>
        <taxon>Eukaryota</taxon>
        <taxon>Fungi</taxon>
        <taxon>Dikarya</taxon>
        <taxon>Ascomycota</taxon>
        <taxon>Pezizomycotina</taxon>
        <taxon>Sordariomycetes</taxon>
        <taxon>Hypocreomycetidae</taxon>
        <taxon>Hypocreales</taxon>
        <taxon>Cordycipitaceae</taxon>
        <taxon>Lecanicillium</taxon>
    </lineage>
</organism>
<comment type="caution">
    <text evidence="1">The sequence shown here is derived from an EMBL/GenBank/DDBJ whole genome shotgun (WGS) entry which is preliminary data.</text>
</comment>
<sequence>MDPRSKFITPQPAAPSHADLCIRRTGTAGPALSTTLVSSSNDPSRSITSPTKSSWKRFFNKAPIVRPPGSRSRSIGNDDHRSLTSASSNYDIRPQTASEGSRTRDISPASLRRFLVEEMGTSIRPISRSGSGHSANPRALAPDVLDQVDEEDDGYFGGNTTRLSAEEQQYMTRLSPPPFKRRNSPTTTTSSSAQTVVPTPRNPQPALQTRASSGRLVSPVPRPSLAQLSMPESPSFSTLDTSLHSACPSSTLSSAINSPASPTSGEFPSFYDESQDDDEIDERFPFSGRDEVYIGTVPSHTIKHVKAPSTASFSRYRLPQLTFSTDKLPATDNTLSKSPRFTAVISPMLLPRSVEPAGVSNDGANLLGSSFDMGLDDFATELSWMADSITRG</sequence>
<accession>A0ACC1QQ38</accession>
<protein>
    <submittedName>
        <fullName evidence="1">Uncharacterized protein</fullName>
    </submittedName>
</protein>